<reference evidence="2" key="1">
    <citation type="submission" date="2016-05" db="EMBL/GenBank/DDBJ databases">
        <authorList>
            <person name="Wang W."/>
            <person name="Zhu L."/>
        </authorList>
    </citation>
    <scope>NUCLEOTIDE SEQUENCE [LARGE SCALE GENOMIC DNA]</scope>
    <source>
        <strain evidence="2">W-2</strain>
    </source>
</reference>
<accession>A0A1B7KT83</accession>
<evidence type="ECO:0000313" key="2">
    <source>
        <dbReference type="Proteomes" id="UP000078290"/>
    </source>
</evidence>
<dbReference type="EMBL" id="LXMA01000012">
    <property type="protein sequence ID" value="OAT73266.1"/>
    <property type="molecule type" value="Genomic_DNA"/>
</dbReference>
<dbReference type="Proteomes" id="UP000078290">
    <property type="component" value="Unassembled WGS sequence"/>
</dbReference>
<proteinExistence type="predicted"/>
<comment type="caution">
    <text evidence="1">The sequence shown here is derived from an EMBL/GenBank/DDBJ whole genome shotgun (WGS) entry which is preliminary data.</text>
</comment>
<protein>
    <submittedName>
        <fullName evidence="1">Uncharacterized protein</fullName>
    </submittedName>
</protein>
<gene>
    <name evidence="1" type="ORF">A7K69_04605</name>
</gene>
<evidence type="ECO:0000313" key="1">
    <source>
        <dbReference type="EMBL" id="OAT73266.1"/>
    </source>
</evidence>
<dbReference type="AlphaFoldDB" id="A0A1B7KT83"/>
<name>A0A1B7KT83_PARTM</name>
<sequence>MFFRHKMYLTIKFFVHKGTKQRRGPKHRLWRIFRIPSPFIKELIALLDFLIKKAERNMEAFAMFVAY</sequence>
<organism evidence="1 2">
    <name type="scientific">Parageobacillus thermoglucosidasius</name>
    <name type="common">Geobacillus thermoglucosidasius</name>
    <dbReference type="NCBI Taxonomy" id="1426"/>
    <lineage>
        <taxon>Bacteria</taxon>
        <taxon>Bacillati</taxon>
        <taxon>Bacillota</taxon>
        <taxon>Bacilli</taxon>
        <taxon>Bacillales</taxon>
        <taxon>Anoxybacillaceae</taxon>
        <taxon>Parageobacillus</taxon>
    </lineage>
</organism>